<dbReference type="EMBL" id="BNCP01000031">
    <property type="protein sequence ID" value="GIL85010.1"/>
    <property type="molecule type" value="Genomic_DNA"/>
</dbReference>
<proteinExistence type="predicted"/>
<evidence type="ECO:0000313" key="2">
    <source>
        <dbReference type="Proteomes" id="UP000747110"/>
    </source>
</evidence>
<reference evidence="1" key="1">
    <citation type="journal article" date="2021" name="Proc. Natl. Acad. Sci. U.S.A.">
        <title>Three genomes in the algal genus Volvox reveal the fate of a haploid sex-determining region after a transition to homothallism.</title>
        <authorList>
            <person name="Yamamoto K."/>
            <person name="Hamaji T."/>
            <person name="Kawai-Toyooka H."/>
            <person name="Matsuzaki R."/>
            <person name="Takahashi F."/>
            <person name="Nishimura Y."/>
            <person name="Kawachi M."/>
            <person name="Noguchi H."/>
            <person name="Minakuchi Y."/>
            <person name="Umen J.G."/>
            <person name="Toyoda A."/>
            <person name="Nozaki H."/>
        </authorList>
    </citation>
    <scope>NUCLEOTIDE SEQUENCE</scope>
    <source>
        <strain evidence="1">NIES-3786</strain>
    </source>
</reference>
<name>A0A8J4FT80_9CHLO</name>
<organism evidence="1 2">
    <name type="scientific">Volvox reticuliferus</name>
    <dbReference type="NCBI Taxonomy" id="1737510"/>
    <lineage>
        <taxon>Eukaryota</taxon>
        <taxon>Viridiplantae</taxon>
        <taxon>Chlorophyta</taxon>
        <taxon>core chlorophytes</taxon>
        <taxon>Chlorophyceae</taxon>
        <taxon>CS clade</taxon>
        <taxon>Chlamydomonadales</taxon>
        <taxon>Volvocaceae</taxon>
        <taxon>Volvox</taxon>
    </lineage>
</organism>
<accession>A0A8J4FT80</accession>
<dbReference type="AlphaFoldDB" id="A0A8J4FT80"/>
<dbReference type="Proteomes" id="UP000747110">
    <property type="component" value="Unassembled WGS sequence"/>
</dbReference>
<comment type="caution">
    <text evidence="1">The sequence shown here is derived from an EMBL/GenBank/DDBJ whole genome shotgun (WGS) entry which is preliminary data.</text>
</comment>
<dbReference type="OrthoDB" id="536224at2759"/>
<protein>
    <submittedName>
        <fullName evidence="1">Uncharacterized protein</fullName>
    </submittedName>
</protein>
<evidence type="ECO:0000313" key="1">
    <source>
        <dbReference type="EMBL" id="GIL85010.1"/>
    </source>
</evidence>
<sequence length="138" mass="15557">MERGLSKVLLCAVDALYKLDGTLVKELNTYLDNSEFGPYEHVSGAVYELLNLQKKARNRPKAASAFAQLEGLLGNFAAQYGLTLAAFLEWPLLMEMKGRRDQFSHPFDRAFLVRELEAQNPDLVLVENALRLLLREAS</sequence>
<keyword evidence="2" id="KW-1185">Reference proteome</keyword>
<gene>
    <name evidence="1" type="ORF">Vretifemale_13635</name>
</gene>